<dbReference type="STRING" id="1064592.G0V6J1"/>
<dbReference type="GO" id="GO:0000812">
    <property type="term" value="C:Swr1 complex"/>
    <property type="evidence" value="ECO:0007669"/>
    <property type="project" value="EnsemblFungi"/>
</dbReference>
<organism evidence="11 12">
    <name type="scientific">Naumovozyma castellii</name>
    <name type="common">Yeast</name>
    <name type="synonym">Saccharomyces castellii</name>
    <dbReference type="NCBI Taxonomy" id="27288"/>
    <lineage>
        <taxon>Eukaryota</taxon>
        <taxon>Fungi</taxon>
        <taxon>Dikarya</taxon>
        <taxon>Ascomycota</taxon>
        <taxon>Saccharomycotina</taxon>
        <taxon>Saccharomycetes</taxon>
        <taxon>Saccharomycetales</taxon>
        <taxon>Saccharomycetaceae</taxon>
        <taxon>Naumovozyma</taxon>
    </lineage>
</organism>
<dbReference type="InterPro" id="IPR027109">
    <property type="entry name" value="Swc4/Dmap1"/>
</dbReference>
<evidence type="ECO:0000256" key="8">
    <source>
        <dbReference type="ARBA" id="ARBA00025264"/>
    </source>
</evidence>
<dbReference type="GO" id="GO:0000122">
    <property type="term" value="P:negative regulation of transcription by RNA polymerase II"/>
    <property type="evidence" value="ECO:0007669"/>
    <property type="project" value="TreeGrafter"/>
</dbReference>
<evidence type="ECO:0000256" key="3">
    <source>
        <dbReference type="ARBA" id="ARBA00019132"/>
    </source>
</evidence>
<reference key="2">
    <citation type="submission" date="2011-08" db="EMBL/GenBank/DDBJ databases">
        <title>Genome sequence of Naumovozyma castellii.</title>
        <authorList>
            <person name="Gordon J.L."/>
            <person name="Armisen D."/>
            <person name="Proux-Wera E."/>
            <person name="OhEigeartaigh S.S."/>
            <person name="Byrne K.P."/>
            <person name="Wolfe K.H."/>
        </authorList>
    </citation>
    <scope>NUCLEOTIDE SEQUENCE</scope>
    <source>
        <strain>Type strain:CBS 4309</strain>
    </source>
</reference>
<keyword evidence="4" id="KW-0156">Chromatin regulator</keyword>
<keyword evidence="12" id="KW-1185">Reference proteome</keyword>
<dbReference type="PANTHER" id="PTHR12855">
    <property type="entry name" value="DNA METHYLTRANSFERASE 1-ASSOCIATED PROTEIN 1 FAMILY MEMBER"/>
    <property type="match status" value="1"/>
</dbReference>
<evidence type="ECO:0000256" key="4">
    <source>
        <dbReference type="ARBA" id="ARBA00022853"/>
    </source>
</evidence>
<evidence type="ECO:0000256" key="9">
    <source>
        <dbReference type="SAM" id="MobiDB-lite"/>
    </source>
</evidence>
<sequence length="469" mass="54295">MSGSDVFDVLNIKYKGKISEHEGTTSNPISSSSSAVAVNRPAKMQVTGMQRELYNLLGENQPPIVIQPNTKFKEKLNNTNKASPWIHSQFTANKYVTLEHWTKGPKSEDGIPESNFTKYDIHLSIPEFSEEEYNSFMNPQTKSTESNETDNKPEHKWSYVEILYLFGLCRRYDLSWFVIYDRYNFGEEKSLEDLKEMFYEVCRKYFLAKDPNDTTLSLLDYKKDKEVERKKYLKRLLSRSAAEIAEEEALIIESKKFEMAAKKTLSERESILRLLDSPNSDQSVAQYMSSQGIAQLYNNLLSDKARKRKHENGIPENPWMKQQQQFAQQRHHQLQQGGDKRVDANSMNKKNKKQKYDAQTAMKKKGDAEYAEQLLQQFNDEERKALGVTAHGEKLSPGVYLRSTKISTFKPALQNKVVTVLQEIDMPTRPAMPSYEVILRYEKLLKRIVTLIDLKKHLDKLDAEKAITK</sequence>
<keyword evidence="7" id="KW-0539">Nucleus</keyword>
<name>G0V6J1_NAUCA</name>
<protein>
    <recommendedName>
        <fullName evidence="3">SWR1-complex protein 4</fullName>
    </recommendedName>
</protein>
<dbReference type="eggNOG" id="KOG2656">
    <property type="taxonomic scope" value="Eukaryota"/>
</dbReference>
<comment type="similarity">
    <text evidence="2">Belongs to the SWC4 family.</text>
</comment>
<dbReference type="GO" id="GO:0003714">
    <property type="term" value="F:transcription corepressor activity"/>
    <property type="evidence" value="ECO:0007669"/>
    <property type="project" value="TreeGrafter"/>
</dbReference>
<dbReference type="OMA" id="GNTTMYQ"/>
<dbReference type="Proteomes" id="UP000001640">
    <property type="component" value="Chromosome 1"/>
</dbReference>
<keyword evidence="6" id="KW-0804">Transcription</keyword>
<accession>G0V6J1</accession>
<reference evidence="12" key="1">
    <citation type="journal article" date="2011" name="Proc. Natl. Acad. Sci. U.S.A.">
        <title>Evolutionary erosion of yeast sex chromosomes by mating-type switching accidents.</title>
        <authorList>
            <person name="Gordon J.L."/>
            <person name="Armisen D."/>
            <person name="Proux-Wera E."/>
            <person name="Oheigeartaigh S.S."/>
            <person name="Byrne K.P."/>
            <person name="Wolfe K.H."/>
        </authorList>
    </citation>
    <scope>NUCLEOTIDE SEQUENCE [LARGE SCALE GENOMIC DNA]</scope>
    <source>
        <strain evidence="12">ATCC 76901 / BCRC 22586 / CBS 4309 / NBRC 1992 / NRRL Y-12630</strain>
    </source>
</reference>
<gene>
    <name evidence="11" type="primary">NCAS0A05260</name>
    <name evidence="11" type="ordered locus">NCAS_0A05260</name>
</gene>
<dbReference type="PANTHER" id="PTHR12855:SF10">
    <property type="entry name" value="DNA METHYLTRANSFERASE 1-ASSOCIATED PROTEIN 1"/>
    <property type="match status" value="1"/>
</dbReference>
<feature type="region of interest" description="Disordered" evidence="9">
    <location>
        <begin position="321"/>
        <end position="357"/>
    </location>
</feature>
<dbReference type="GeneID" id="96900568"/>
<evidence type="ECO:0000313" key="11">
    <source>
        <dbReference type="EMBL" id="CCC67084.1"/>
    </source>
</evidence>
<dbReference type="GO" id="GO:0035267">
    <property type="term" value="C:NuA4 histone acetyltransferase complex"/>
    <property type="evidence" value="ECO:0007669"/>
    <property type="project" value="EnsemblFungi"/>
</dbReference>
<dbReference type="InterPro" id="IPR032563">
    <property type="entry name" value="DAMP1_SANT-like"/>
</dbReference>
<dbReference type="FunCoup" id="G0V6J1">
    <property type="interactions" value="1072"/>
</dbReference>
<dbReference type="Gene3D" id="1.10.10.60">
    <property type="entry name" value="Homeodomain-like"/>
    <property type="match status" value="1"/>
</dbReference>
<dbReference type="GO" id="GO:0006281">
    <property type="term" value="P:DNA repair"/>
    <property type="evidence" value="ECO:0007669"/>
    <property type="project" value="EnsemblFungi"/>
</dbReference>
<comment type="function">
    <text evidence="8">Component of the SWR1 complex which mediates the ATP-dependent exchange of histone H2A for the H2A variant HZT1 leading to transcriptional regulation of selected genes by chromatin remodeling. Component of the NuA4 histone acetyltransferase complex which is involved in transcriptional activation of selected genes principally by acetylation of nucleosomal histone H4 and H2A. The NuA4 complex is also involved in DNA repair.</text>
</comment>
<feature type="domain" description="DAMP1 SANT/Myb-like" evidence="10">
    <location>
        <begin position="115"/>
        <end position="205"/>
    </location>
</feature>
<evidence type="ECO:0000259" key="10">
    <source>
        <dbReference type="Pfam" id="PF16282"/>
    </source>
</evidence>
<evidence type="ECO:0000256" key="2">
    <source>
        <dbReference type="ARBA" id="ARBA00006918"/>
    </source>
</evidence>
<evidence type="ECO:0000256" key="5">
    <source>
        <dbReference type="ARBA" id="ARBA00023015"/>
    </source>
</evidence>
<dbReference type="EMBL" id="HE576752">
    <property type="protein sequence ID" value="CCC67084.1"/>
    <property type="molecule type" value="Genomic_DNA"/>
</dbReference>
<comment type="subcellular location">
    <subcellularLocation>
        <location evidence="1">Nucleus</location>
    </subcellularLocation>
</comment>
<dbReference type="AlphaFoldDB" id="G0V6J1"/>
<dbReference type="KEGG" id="ncs:NCAS_0A05260"/>
<dbReference type="Pfam" id="PF16282">
    <property type="entry name" value="SANT_DAMP1_like"/>
    <property type="match status" value="1"/>
</dbReference>
<dbReference type="InParanoid" id="G0V6J1"/>
<evidence type="ECO:0000256" key="1">
    <source>
        <dbReference type="ARBA" id="ARBA00004123"/>
    </source>
</evidence>
<evidence type="ECO:0000256" key="7">
    <source>
        <dbReference type="ARBA" id="ARBA00023242"/>
    </source>
</evidence>
<dbReference type="HOGENOM" id="CLU_018539_4_0_1"/>
<dbReference type="GO" id="GO:0051276">
    <property type="term" value="P:chromosome organization"/>
    <property type="evidence" value="ECO:0007669"/>
    <property type="project" value="EnsemblFungi"/>
</dbReference>
<proteinExistence type="inferred from homology"/>
<evidence type="ECO:0000313" key="12">
    <source>
        <dbReference type="Proteomes" id="UP000001640"/>
    </source>
</evidence>
<evidence type="ECO:0000256" key="6">
    <source>
        <dbReference type="ARBA" id="ARBA00023163"/>
    </source>
</evidence>
<dbReference type="GO" id="GO:0006338">
    <property type="term" value="P:chromatin remodeling"/>
    <property type="evidence" value="ECO:0007669"/>
    <property type="project" value="EnsemblFungi"/>
</dbReference>
<dbReference type="RefSeq" id="XP_003673470.1">
    <property type="nucleotide sequence ID" value="XM_003673422.1"/>
</dbReference>
<dbReference type="OrthoDB" id="19740at2759"/>
<keyword evidence="5" id="KW-0805">Transcription regulation</keyword>